<protein>
    <submittedName>
        <fullName evidence="2">Uncharacterized protein</fullName>
    </submittedName>
</protein>
<dbReference type="Proteomes" id="UP000242791">
    <property type="component" value="Unassembled WGS sequence"/>
</dbReference>
<dbReference type="EMBL" id="LGTZ01001748">
    <property type="protein sequence ID" value="OJD20691.1"/>
    <property type="molecule type" value="Genomic_DNA"/>
</dbReference>
<feature type="region of interest" description="Disordered" evidence="1">
    <location>
        <begin position="45"/>
        <end position="73"/>
    </location>
</feature>
<name>A0A1J9QKF7_9EURO</name>
<comment type="caution">
    <text evidence="2">The sequence shown here is derived from an EMBL/GenBank/DDBJ whole genome shotgun (WGS) entry which is preliminary data.</text>
</comment>
<gene>
    <name evidence="2" type="ORF">ACJ73_07972</name>
</gene>
<reference evidence="2 3" key="1">
    <citation type="submission" date="2015-08" db="EMBL/GenBank/DDBJ databases">
        <title>Emmonsia species relationships and genome sequence.</title>
        <authorList>
            <person name="Cuomo C.A."/>
            <person name="Schwartz I.S."/>
            <person name="Kenyon C."/>
            <person name="De Hoog G.S."/>
            <person name="Govender N.P."/>
            <person name="Botha A."/>
            <person name="Moreno L."/>
            <person name="De Vries M."/>
            <person name="Munoz J.F."/>
            <person name="Stielow J.B."/>
        </authorList>
    </citation>
    <scope>NUCLEOTIDE SEQUENCE [LARGE SCALE GENOMIC DNA]</scope>
    <source>
        <strain evidence="2 3">EI222</strain>
    </source>
</reference>
<feature type="region of interest" description="Disordered" evidence="1">
    <location>
        <begin position="1"/>
        <end position="20"/>
    </location>
</feature>
<proteinExistence type="predicted"/>
<feature type="compositionally biased region" description="Polar residues" evidence="1">
    <location>
        <begin position="10"/>
        <end position="20"/>
    </location>
</feature>
<accession>A0A1J9QKF7</accession>
<sequence>MGIILHYPTGSAQDAQPTTPSAAGGVFRATQVLGSVGAPIANLRAAPSNTTSSGSDLLYFSNDHSTGPNSGGD</sequence>
<dbReference type="AlphaFoldDB" id="A0A1J9QKF7"/>
<evidence type="ECO:0000256" key="1">
    <source>
        <dbReference type="SAM" id="MobiDB-lite"/>
    </source>
</evidence>
<keyword evidence="3" id="KW-1185">Reference proteome</keyword>
<organism evidence="2 3">
    <name type="scientific">Blastomyces percursus</name>
    <dbReference type="NCBI Taxonomy" id="1658174"/>
    <lineage>
        <taxon>Eukaryota</taxon>
        <taxon>Fungi</taxon>
        <taxon>Dikarya</taxon>
        <taxon>Ascomycota</taxon>
        <taxon>Pezizomycotina</taxon>
        <taxon>Eurotiomycetes</taxon>
        <taxon>Eurotiomycetidae</taxon>
        <taxon>Onygenales</taxon>
        <taxon>Ajellomycetaceae</taxon>
        <taxon>Blastomyces</taxon>
    </lineage>
</organism>
<evidence type="ECO:0000313" key="2">
    <source>
        <dbReference type="EMBL" id="OJD20691.1"/>
    </source>
</evidence>
<evidence type="ECO:0000313" key="3">
    <source>
        <dbReference type="Proteomes" id="UP000242791"/>
    </source>
</evidence>
<feature type="compositionally biased region" description="Polar residues" evidence="1">
    <location>
        <begin position="62"/>
        <end position="73"/>
    </location>
</feature>
<dbReference type="VEuPathDB" id="FungiDB:ACJ73_07972"/>